<dbReference type="EMBL" id="PIDS01000272">
    <property type="protein sequence ID" value="PLL41684.1"/>
    <property type="molecule type" value="Genomic_DNA"/>
</dbReference>
<accession>A0A2J4REG4</accession>
<dbReference type="Pfam" id="PF10123">
    <property type="entry name" value="Mu-like_Pro"/>
    <property type="match status" value="1"/>
</dbReference>
<evidence type="ECO:0000256" key="1">
    <source>
        <dbReference type="SAM" id="MobiDB-lite"/>
    </source>
</evidence>
<feature type="region of interest" description="Disordered" evidence="1">
    <location>
        <begin position="316"/>
        <end position="339"/>
    </location>
</feature>
<reference evidence="2 3" key="1">
    <citation type="submission" date="2017-11" db="EMBL/GenBank/DDBJ databases">
        <authorList>
            <person name="Han C.G."/>
        </authorList>
    </citation>
    <scope>NUCLEOTIDE SEQUENCE [LARGE SCALE GENOMIC DNA]</scope>
    <source>
        <strain evidence="2 3">A11</strain>
    </source>
</reference>
<organism evidence="2 3">
    <name type="scientific">Klebsiella michiganensis</name>
    <dbReference type="NCBI Taxonomy" id="1134687"/>
    <lineage>
        <taxon>Bacteria</taxon>
        <taxon>Pseudomonadati</taxon>
        <taxon>Pseudomonadota</taxon>
        <taxon>Gammaproteobacteria</taxon>
        <taxon>Enterobacterales</taxon>
        <taxon>Enterobacteriaceae</taxon>
        <taxon>Klebsiella/Raoultella group</taxon>
        <taxon>Klebsiella</taxon>
    </lineage>
</organism>
<dbReference type="PIRSF" id="PIRSF016624">
    <property type="entry name" value="Mu_prophg_I"/>
    <property type="match status" value="1"/>
</dbReference>
<reference evidence="2 3" key="2">
    <citation type="submission" date="2018-01" db="EMBL/GenBank/DDBJ databases">
        <title>Genomic study of Klebsiella pneumoniae.</title>
        <authorList>
            <person name="Yang Y."/>
            <person name="Bicalho R."/>
        </authorList>
    </citation>
    <scope>NUCLEOTIDE SEQUENCE [LARGE SCALE GENOMIC DNA]</scope>
    <source>
        <strain evidence="2 3">A11</strain>
    </source>
</reference>
<sequence length="361" mass="38254">MKTRIASLSQVINATNRGVIQLLPAGTFRAGDGRPAECPDGWFIDGTIAAALIAAADARQTPYVIDYEHQTLRSAKNGLPAPASGWFKKLEWREGVGLFAVDVEWTDAAAAAIDAGEYKFISPVFLYDATGLVTTLINAALTNTPALDGMDEAMLAAASLLAATSTEDTTMDELLEQLRWFLGLPLSSTEADILNELQKLINKIKASDSQAAAGLAWINGLEASVAALTSQVETPDPALWVSVAVMNQAIEQARASGEEQIAQLTLQQSTDLIQAALSDGRLLPAQKGWAEALAKSSPDKLREHLSKRPVIAALSRTQTGGNPPVGLPSRAVDEPEGDLNPAVLSLMGLDPNDFKEGNSNV</sequence>
<evidence type="ECO:0000313" key="2">
    <source>
        <dbReference type="EMBL" id="PLL41684.1"/>
    </source>
</evidence>
<gene>
    <name evidence="2" type="ORF">CWN50_10420</name>
</gene>
<dbReference type="Proteomes" id="UP000234505">
    <property type="component" value="Unassembled WGS sequence"/>
</dbReference>
<name>A0A2J4REG4_9ENTR</name>
<evidence type="ECO:0000313" key="3">
    <source>
        <dbReference type="Proteomes" id="UP000234505"/>
    </source>
</evidence>
<protein>
    <recommendedName>
        <fullName evidence="4">Mu-like prophage I protein</fullName>
    </recommendedName>
</protein>
<dbReference type="InterPro" id="IPR012106">
    <property type="entry name" value="Phage_Mu_Gp1"/>
</dbReference>
<dbReference type="AlphaFoldDB" id="A0A2J4REG4"/>
<evidence type="ECO:0008006" key="4">
    <source>
        <dbReference type="Google" id="ProtNLM"/>
    </source>
</evidence>
<proteinExistence type="predicted"/>
<comment type="caution">
    <text evidence="2">The sequence shown here is derived from an EMBL/GenBank/DDBJ whole genome shotgun (WGS) entry which is preliminary data.</text>
</comment>